<dbReference type="Proteomes" id="UP000249390">
    <property type="component" value="Unassembled WGS sequence"/>
</dbReference>
<accession>A0A328DNP2</accession>
<reference evidence="3 4" key="1">
    <citation type="submission" date="2018-06" db="EMBL/GenBank/DDBJ databases">
        <title>The Genome of Cuscuta australis (Dodder) Provides Insight into the Evolution of Plant Parasitism.</title>
        <authorList>
            <person name="Liu H."/>
        </authorList>
    </citation>
    <scope>NUCLEOTIDE SEQUENCE [LARGE SCALE GENOMIC DNA]</scope>
    <source>
        <strain evidence="4">cv. Yunnan</strain>
        <tissue evidence="3">Vines</tissue>
    </source>
</reference>
<dbReference type="Gene3D" id="3.40.1180.10">
    <property type="entry name" value="Decaprenyl diphosphate synthase-like"/>
    <property type="match status" value="1"/>
</dbReference>
<comment type="caution">
    <text evidence="3">The sequence shown here is derived from an EMBL/GenBank/DDBJ whole genome shotgun (WGS) entry which is preliminary data.</text>
</comment>
<evidence type="ECO:0000256" key="1">
    <source>
        <dbReference type="ARBA" id="ARBA00022679"/>
    </source>
</evidence>
<keyword evidence="4" id="KW-1185">Reference proteome</keyword>
<name>A0A328DNP2_9ASTE</name>
<protein>
    <recommendedName>
        <fullName evidence="2">Alkyl transferase</fullName>
        <ecNumber evidence="2">2.5.1.-</ecNumber>
    </recommendedName>
</protein>
<evidence type="ECO:0000313" key="4">
    <source>
        <dbReference type="Proteomes" id="UP000249390"/>
    </source>
</evidence>
<dbReference type="SUPFAM" id="SSF64005">
    <property type="entry name" value="Undecaprenyl diphosphate synthase"/>
    <property type="match status" value="1"/>
</dbReference>
<sequence length="273" mass="31038">MDIRIIQKIAGLLFGSIFRGLRRLVFHVLSAGVVPEHMAFILDGNRRFAKKKKLPNETGYRAGFLALMCMLKYCHELGVKRVTLFIFSIDNFNRDPGEVRFLMDLMLGKVEAMLKYENVLNKYGVRVVFLGNLSLLEEPLRAAAEKAMDATGSNSGMVLFVCVAYASSDEMVRACCLLEKRHGSESSRDVTVADMERNMMWTELGREPDIIVRTAGANRLSNFLMWQTGNTMLYTTRALFPEIGLRHLVWAVLKFQRAQPFLHKMRVPSAMMT</sequence>
<evidence type="ECO:0000313" key="3">
    <source>
        <dbReference type="EMBL" id="RAL45801.1"/>
    </source>
</evidence>
<proteinExistence type="inferred from homology"/>
<dbReference type="PANTHER" id="PTHR10291:SF32">
    <property type="entry name" value="ALKYL TRANSFERASE"/>
    <property type="match status" value="1"/>
</dbReference>
<dbReference type="GO" id="GO:0016094">
    <property type="term" value="P:polyprenol biosynthetic process"/>
    <property type="evidence" value="ECO:0007669"/>
    <property type="project" value="TreeGrafter"/>
</dbReference>
<dbReference type="AlphaFoldDB" id="A0A328DNP2"/>
<dbReference type="Pfam" id="PF01255">
    <property type="entry name" value="Prenyltransf"/>
    <property type="match status" value="1"/>
</dbReference>
<dbReference type="InterPro" id="IPR036424">
    <property type="entry name" value="UPP_synth-like_sf"/>
</dbReference>
<keyword evidence="1 2" id="KW-0808">Transferase</keyword>
<gene>
    <name evidence="3" type="ORF">DM860_009665</name>
</gene>
<organism evidence="3 4">
    <name type="scientific">Cuscuta australis</name>
    <dbReference type="NCBI Taxonomy" id="267555"/>
    <lineage>
        <taxon>Eukaryota</taxon>
        <taxon>Viridiplantae</taxon>
        <taxon>Streptophyta</taxon>
        <taxon>Embryophyta</taxon>
        <taxon>Tracheophyta</taxon>
        <taxon>Spermatophyta</taxon>
        <taxon>Magnoliopsida</taxon>
        <taxon>eudicotyledons</taxon>
        <taxon>Gunneridae</taxon>
        <taxon>Pentapetalae</taxon>
        <taxon>asterids</taxon>
        <taxon>lamiids</taxon>
        <taxon>Solanales</taxon>
        <taxon>Convolvulaceae</taxon>
        <taxon>Cuscuteae</taxon>
        <taxon>Cuscuta</taxon>
        <taxon>Cuscuta subgen. Grammica</taxon>
        <taxon>Cuscuta sect. Cleistogrammica</taxon>
    </lineage>
</organism>
<dbReference type="NCBIfam" id="TIGR00055">
    <property type="entry name" value="uppS"/>
    <property type="match status" value="1"/>
</dbReference>
<comment type="similarity">
    <text evidence="2">Belongs to the UPP synthase family.</text>
</comment>
<dbReference type="CDD" id="cd00475">
    <property type="entry name" value="Cis_IPPS"/>
    <property type="match status" value="1"/>
</dbReference>
<dbReference type="InterPro" id="IPR018520">
    <property type="entry name" value="UPP_synth-like_CS"/>
</dbReference>
<evidence type="ECO:0000256" key="2">
    <source>
        <dbReference type="RuleBase" id="RU363018"/>
    </source>
</evidence>
<dbReference type="PROSITE" id="PS01066">
    <property type="entry name" value="UPP_SYNTHASE"/>
    <property type="match status" value="1"/>
</dbReference>
<dbReference type="GO" id="GO:0005783">
    <property type="term" value="C:endoplasmic reticulum"/>
    <property type="evidence" value="ECO:0007669"/>
    <property type="project" value="TreeGrafter"/>
</dbReference>
<dbReference type="PANTHER" id="PTHR10291">
    <property type="entry name" value="DEHYDRODOLICHYL DIPHOSPHATE SYNTHASE FAMILY MEMBER"/>
    <property type="match status" value="1"/>
</dbReference>
<dbReference type="GO" id="GO:0045547">
    <property type="term" value="F:ditrans,polycis-polyprenyl diphosphate synthase [(2E,6E)-farnesyl diphosphate specific] activity"/>
    <property type="evidence" value="ECO:0007669"/>
    <property type="project" value="TreeGrafter"/>
</dbReference>
<dbReference type="EMBL" id="NQVE01000129">
    <property type="protein sequence ID" value="RAL45801.1"/>
    <property type="molecule type" value="Genomic_DNA"/>
</dbReference>
<dbReference type="EC" id="2.5.1.-" evidence="2"/>
<dbReference type="InterPro" id="IPR001441">
    <property type="entry name" value="UPP_synth-like"/>
</dbReference>
<dbReference type="GO" id="GO:0000287">
    <property type="term" value="F:magnesium ion binding"/>
    <property type="evidence" value="ECO:0007669"/>
    <property type="project" value="UniProtKB-ARBA"/>
</dbReference>